<evidence type="ECO:0000259" key="3">
    <source>
        <dbReference type="Pfam" id="PF13505"/>
    </source>
</evidence>
<dbReference type="InterPro" id="IPR011250">
    <property type="entry name" value="OMP/PagP_B-barrel"/>
</dbReference>
<organism evidence="4 5">
    <name type="scientific">Alistipes hominis</name>
    <dbReference type="NCBI Taxonomy" id="2763015"/>
    <lineage>
        <taxon>Bacteria</taxon>
        <taxon>Pseudomonadati</taxon>
        <taxon>Bacteroidota</taxon>
        <taxon>Bacteroidia</taxon>
        <taxon>Bacteroidales</taxon>
        <taxon>Rikenellaceae</taxon>
        <taxon>Alistipes</taxon>
    </lineage>
</organism>
<protein>
    <submittedName>
        <fullName evidence="4">PorT family protein</fullName>
    </submittedName>
</protein>
<dbReference type="EMBL" id="JACOOK010000003">
    <property type="protein sequence ID" value="MBC5616605.1"/>
    <property type="molecule type" value="Genomic_DNA"/>
</dbReference>
<evidence type="ECO:0000256" key="1">
    <source>
        <dbReference type="ARBA" id="ARBA00022729"/>
    </source>
</evidence>
<gene>
    <name evidence="4" type="ORF">H8S08_06175</name>
</gene>
<dbReference type="SUPFAM" id="SSF56925">
    <property type="entry name" value="OMPA-like"/>
    <property type="match status" value="1"/>
</dbReference>
<comment type="caution">
    <text evidence="4">The sequence shown here is derived from an EMBL/GenBank/DDBJ whole genome shotgun (WGS) entry which is preliminary data.</text>
</comment>
<keyword evidence="1 2" id="KW-0732">Signal</keyword>
<dbReference type="InterPro" id="IPR027385">
    <property type="entry name" value="Beta-barrel_OMP"/>
</dbReference>
<evidence type="ECO:0000256" key="2">
    <source>
        <dbReference type="SAM" id="SignalP"/>
    </source>
</evidence>
<dbReference type="RefSeq" id="WP_055203349.1">
    <property type="nucleotide sequence ID" value="NZ_JACOOK010000003.1"/>
</dbReference>
<keyword evidence="5" id="KW-1185">Reference proteome</keyword>
<feature type="chain" id="PRO_5046894621" evidence="2">
    <location>
        <begin position="20"/>
        <end position="217"/>
    </location>
</feature>
<feature type="domain" description="Outer membrane protein beta-barrel" evidence="3">
    <location>
        <begin position="6"/>
        <end position="217"/>
    </location>
</feature>
<name>A0ABR7CN14_9BACT</name>
<reference evidence="4 5" key="1">
    <citation type="submission" date="2020-08" db="EMBL/GenBank/DDBJ databases">
        <title>Genome public.</title>
        <authorList>
            <person name="Liu C."/>
            <person name="Sun Q."/>
        </authorList>
    </citation>
    <scope>NUCLEOTIDE SEQUENCE [LARGE SCALE GENOMIC DNA]</scope>
    <source>
        <strain evidence="4 5">New-7</strain>
    </source>
</reference>
<evidence type="ECO:0000313" key="4">
    <source>
        <dbReference type="EMBL" id="MBC5616605.1"/>
    </source>
</evidence>
<feature type="signal peptide" evidence="2">
    <location>
        <begin position="1"/>
        <end position="19"/>
    </location>
</feature>
<dbReference type="Proteomes" id="UP000636891">
    <property type="component" value="Unassembled WGS sequence"/>
</dbReference>
<dbReference type="Pfam" id="PF13505">
    <property type="entry name" value="OMP_b-brl"/>
    <property type="match status" value="1"/>
</dbReference>
<evidence type="ECO:0000313" key="5">
    <source>
        <dbReference type="Proteomes" id="UP000636891"/>
    </source>
</evidence>
<proteinExistence type="predicted"/>
<accession>A0ABR7CN14</accession>
<sequence>MKKIVFLLVAAIAAGAVSAQKPFTFGPKVGINVTDLHPDGLDDINHLSGTKPALVIGAFAEYRAAKWFAVSLDVLYSRQGSSAEITQGALGSEHKLKFNNRLNYLNIPILANFYVTNGLALKAGIQPGFLLSGKYRAKVDGGSWNTEDTKHYFKSTDFSIPVGISYTFEQGLVIDARYNIPVTDIATDEFKEDFSGGNEELNKMTNRVFSLTVGWKF</sequence>